<evidence type="ECO:0000256" key="1">
    <source>
        <dbReference type="SAM" id="MobiDB-lite"/>
    </source>
</evidence>
<keyword evidence="4" id="KW-1185">Reference proteome</keyword>
<dbReference type="RefSeq" id="WP_173269454.1">
    <property type="nucleotide sequence ID" value="NZ_JABMKV010000001.1"/>
</dbReference>
<reference evidence="3 4" key="1">
    <citation type="submission" date="2020-05" db="EMBL/GenBank/DDBJ databases">
        <title>Description of Pedobacter foliorum sp. nov.</title>
        <authorList>
            <person name="Qi S."/>
            <person name="Carlier A."/>
            <person name="Cnockaert M."/>
            <person name="Vandamme P."/>
        </authorList>
    </citation>
    <scope>NUCLEOTIDE SEQUENCE [LARGE SCALE GENOMIC DNA]</scope>
    <source>
        <strain evidence="3 4">LMG 31300</strain>
    </source>
</reference>
<organism evidence="3 4">
    <name type="scientific">Pedobacter boryungensis</name>
    <dbReference type="NCBI Taxonomy" id="869962"/>
    <lineage>
        <taxon>Bacteria</taxon>
        <taxon>Pseudomonadati</taxon>
        <taxon>Bacteroidota</taxon>
        <taxon>Sphingobacteriia</taxon>
        <taxon>Sphingobacteriales</taxon>
        <taxon>Sphingobacteriaceae</taxon>
        <taxon>Pedobacter</taxon>
    </lineage>
</organism>
<dbReference type="InterPro" id="IPR011033">
    <property type="entry name" value="PRC_barrel-like_sf"/>
</dbReference>
<dbReference type="SUPFAM" id="SSF50346">
    <property type="entry name" value="PRC-barrel domain"/>
    <property type="match status" value="1"/>
</dbReference>
<feature type="region of interest" description="Disordered" evidence="1">
    <location>
        <begin position="188"/>
        <end position="230"/>
    </location>
</feature>
<dbReference type="InterPro" id="IPR014747">
    <property type="entry name" value="Bac_photo_RC_H_C"/>
</dbReference>
<name>A0ABX2DAT4_9SPHI</name>
<gene>
    <name evidence="3" type="ORF">HQN85_05060</name>
</gene>
<dbReference type="InterPro" id="IPR027275">
    <property type="entry name" value="PRC-brl_dom"/>
</dbReference>
<feature type="compositionally biased region" description="Basic and acidic residues" evidence="1">
    <location>
        <begin position="215"/>
        <end position="230"/>
    </location>
</feature>
<accession>A0ABX2DAT4</accession>
<sequence length="230" mass="26168">MAQHTYQSLKELSSSDFQIVNGEPNIIGWEVKSETGTYIGEVEELLFDPETRSVRYLIIDLDDNDLSIDDKRVMIPIGIAHLHTSDDEVVLPNIHLDQYNALPAYEADKIGPDTEAYIRNVIGSPAALRMEEKMIDFDQQQFYAHQHFDTGSFYQRGGNPERANEQKSIHEMIERSKANNLHAADEHTGENTHHNEQHQIKPWLQPGASHNQGGDQHKGEGDPERPEYQA</sequence>
<evidence type="ECO:0000313" key="4">
    <source>
        <dbReference type="Proteomes" id="UP000762110"/>
    </source>
</evidence>
<evidence type="ECO:0000313" key="3">
    <source>
        <dbReference type="EMBL" id="NQX31080.1"/>
    </source>
</evidence>
<feature type="compositionally biased region" description="Basic and acidic residues" evidence="1">
    <location>
        <begin position="188"/>
        <end position="199"/>
    </location>
</feature>
<protein>
    <submittedName>
        <fullName evidence="3">PRC-barrel domain-containing protein</fullName>
    </submittedName>
</protein>
<dbReference type="EMBL" id="JABMKV010000001">
    <property type="protein sequence ID" value="NQX31080.1"/>
    <property type="molecule type" value="Genomic_DNA"/>
</dbReference>
<dbReference type="Pfam" id="PF05239">
    <property type="entry name" value="PRC"/>
    <property type="match status" value="1"/>
</dbReference>
<evidence type="ECO:0000259" key="2">
    <source>
        <dbReference type="Pfam" id="PF05239"/>
    </source>
</evidence>
<comment type="caution">
    <text evidence="3">The sequence shown here is derived from an EMBL/GenBank/DDBJ whole genome shotgun (WGS) entry which is preliminary data.</text>
</comment>
<dbReference type="Proteomes" id="UP000762110">
    <property type="component" value="Unassembled WGS sequence"/>
</dbReference>
<dbReference type="Gene3D" id="3.90.50.10">
    <property type="entry name" value="Photosynthetic Reaction Center, subunit H, domain 2"/>
    <property type="match status" value="1"/>
</dbReference>
<feature type="domain" description="PRC-barrel" evidence="2">
    <location>
        <begin position="25"/>
        <end position="94"/>
    </location>
</feature>
<proteinExistence type="predicted"/>